<protein>
    <submittedName>
        <fullName evidence="2">Uncharacterized protein</fullName>
    </submittedName>
</protein>
<dbReference type="AlphaFoldDB" id="A0A9P9F8M6"/>
<evidence type="ECO:0000256" key="1">
    <source>
        <dbReference type="SAM" id="MobiDB-lite"/>
    </source>
</evidence>
<gene>
    <name evidence="2" type="ORF">B0J13DRAFT_226719</name>
</gene>
<accession>A0A9P9F8M6</accession>
<proteinExistence type="predicted"/>
<comment type="caution">
    <text evidence="2">The sequence shown here is derived from an EMBL/GenBank/DDBJ whole genome shotgun (WGS) entry which is preliminary data.</text>
</comment>
<name>A0A9P9F8M6_9HYPO</name>
<dbReference type="Proteomes" id="UP000717696">
    <property type="component" value="Unassembled WGS sequence"/>
</dbReference>
<feature type="region of interest" description="Disordered" evidence="1">
    <location>
        <begin position="1"/>
        <end position="21"/>
    </location>
</feature>
<reference evidence="2" key="1">
    <citation type="journal article" date="2021" name="Nat. Commun.">
        <title>Genetic determinants of endophytism in the Arabidopsis root mycobiome.</title>
        <authorList>
            <person name="Mesny F."/>
            <person name="Miyauchi S."/>
            <person name="Thiergart T."/>
            <person name="Pickel B."/>
            <person name="Atanasova L."/>
            <person name="Karlsson M."/>
            <person name="Huettel B."/>
            <person name="Barry K.W."/>
            <person name="Haridas S."/>
            <person name="Chen C."/>
            <person name="Bauer D."/>
            <person name="Andreopoulos W."/>
            <person name="Pangilinan J."/>
            <person name="LaButti K."/>
            <person name="Riley R."/>
            <person name="Lipzen A."/>
            <person name="Clum A."/>
            <person name="Drula E."/>
            <person name="Henrissat B."/>
            <person name="Kohler A."/>
            <person name="Grigoriev I.V."/>
            <person name="Martin F.M."/>
            <person name="Hacquard S."/>
        </authorList>
    </citation>
    <scope>NUCLEOTIDE SEQUENCE</scope>
    <source>
        <strain evidence="2">MPI-CAGE-AT-0021</strain>
    </source>
</reference>
<keyword evidence="3" id="KW-1185">Reference proteome</keyword>
<sequence length="229" mass="26119">MHAHIHPHNTHTRPVHRHARRPRVLLGKTSKRTAFPMQFVLPSLVTTKHANWEREAQAKKQLPRGNYCACVAATPRTVSHYPVRGFLVRPRSSTPSFRFPASDGVASLPNSVARLLPYQLAWPPSPRPFQAPQTSPGPEVRARIQAPKEVEWALKRRVSAFLGVKQQQRREIRIVFPWLLSTRPPIHHHLVAEKGNRSICHPPQPQCHLHNHLSDTRPVERAKGPCRCK</sequence>
<evidence type="ECO:0000313" key="3">
    <source>
        <dbReference type="Proteomes" id="UP000717696"/>
    </source>
</evidence>
<dbReference type="EMBL" id="JAGMUU010000004">
    <property type="protein sequence ID" value="KAH7155458.1"/>
    <property type="molecule type" value="Genomic_DNA"/>
</dbReference>
<evidence type="ECO:0000313" key="2">
    <source>
        <dbReference type="EMBL" id="KAH7155458.1"/>
    </source>
</evidence>
<organism evidence="2 3">
    <name type="scientific">Dactylonectria estremocensis</name>
    <dbReference type="NCBI Taxonomy" id="1079267"/>
    <lineage>
        <taxon>Eukaryota</taxon>
        <taxon>Fungi</taxon>
        <taxon>Dikarya</taxon>
        <taxon>Ascomycota</taxon>
        <taxon>Pezizomycotina</taxon>
        <taxon>Sordariomycetes</taxon>
        <taxon>Hypocreomycetidae</taxon>
        <taxon>Hypocreales</taxon>
        <taxon>Nectriaceae</taxon>
        <taxon>Dactylonectria</taxon>
    </lineage>
</organism>